<protein>
    <submittedName>
        <fullName evidence="2">Uncharacterized protein</fullName>
    </submittedName>
</protein>
<sequence length="88" mass="9517">MSDGSTWNSSARRRSRNHGCAARHVTQNSDMQRCQSHGGERADHLSEGGARKASQAAAAGFLLMLSRIGRRSRAGATATTCPSRPRRH</sequence>
<name>A0A0A9BWE5_ARUDO</name>
<feature type="region of interest" description="Disordered" evidence="1">
    <location>
        <begin position="1"/>
        <end position="51"/>
    </location>
</feature>
<organism evidence="2">
    <name type="scientific">Arundo donax</name>
    <name type="common">Giant reed</name>
    <name type="synonym">Donax arundinaceus</name>
    <dbReference type="NCBI Taxonomy" id="35708"/>
    <lineage>
        <taxon>Eukaryota</taxon>
        <taxon>Viridiplantae</taxon>
        <taxon>Streptophyta</taxon>
        <taxon>Embryophyta</taxon>
        <taxon>Tracheophyta</taxon>
        <taxon>Spermatophyta</taxon>
        <taxon>Magnoliopsida</taxon>
        <taxon>Liliopsida</taxon>
        <taxon>Poales</taxon>
        <taxon>Poaceae</taxon>
        <taxon>PACMAD clade</taxon>
        <taxon>Arundinoideae</taxon>
        <taxon>Arundineae</taxon>
        <taxon>Arundo</taxon>
    </lineage>
</organism>
<proteinExistence type="predicted"/>
<feature type="compositionally biased region" description="Polar residues" evidence="1">
    <location>
        <begin position="1"/>
        <end position="10"/>
    </location>
</feature>
<evidence type="ECO:0000256" key="1">
    <source>
        <dbReference type="SAM" id="MobiDB-lite"/>
    </source>
</evidence>
<evidence type="ECO:0000313" key="2">
    <source>
        <dbReference type="EMBL" id="JAD67591.1"/>
    </source>
</evidence>
<reference evidence="2" key="1">
    <citation type="submission" date="2014-09" db="EMBL/GenBank/DDBJ databases">
        <authorList>
            <person name="Magalhaes I.L.F."/>
            <person name="Oliveira U."/>
            <person name="Santos F.R."/>
            <person name="Vidigal T.H.D.A."/>
            <person name="Brescovit A.D."/>
            <person name="Santos A.J."/>
        </authorList>
    </citation>
    <scope>NUCLEOTIDE SEQUENCE</scope>
    <source>
        <tissue evidence="2">Shoot tissue taken approximately 20 cm above the soil surface</tissue>
    </source>
</reference>
<accession>A0A0A9BWE5</accession>
<feature type="compositionally biased region" description="Polar residues" evidence="1">
    <location>
        <begin position="25"/>
        <end position="35"/>
    </location>
</feature>
<reference evidence="2" key="2">
    <citation type="journal article" date="2015" name="Data Brief">
        <title>Shoot transcriptome of the giant reed, Arundo donax.</title>
        <authorList>
            <person name="Barrero R.A."/>
            <person name="Guerrero F.D."/>
            <person name="Moolhuijzen P."/>
            <person name="Goolsby J.A."/>
            <person name="Tidwell J."/>
            <person name="Bellgard S.E."/>
            <person name="Bellgard M.I."/>
        </authorList>
    </citation>
    <scope>NUCLEOTIDE SEQUENCE</scope>
    <source>
        <tissue evidence="2">Shoot tissue taken approximately 20 cm above the soil surface</tissue>
    </source>
</reference>
<feature type="compositionally biased region" description="Basic and acidic residues" evidence="1">
    <location>
        <begin position="38"/>
        <end position="50"/>
    </location>
</feature>
<feature type="region of interest" description="Disordered" evidence="1">
    <location>
        <begin position="68"/>
        <end position="88"/>
    </location>
</feature>
<dbReference type="EMBL" id="GBRH01230304">
    <property type="protein sequence ID" value="JAD67591.1"/>
    <property type="molecule type" value="Transcribed_RNA"/>
</dbReference>
<dbReference type="AlphaFoldDB" id="A0A0A9BWE5"/>